<dbReference type="PANTHER" id="PTHR39944">
    <property type="match status" value="1"/>
</dbReference>
<organism evidence="2 3">
    <name type="scientific">Drosophila albomicans</name>
    <name type="common">Fruit fly</name>
    <dbReference type="NCBI Taxonomy" id="7291"/>
    <lineage>
        <taxon>Eukaryota</taxon>
        <taxon>Metazoa</taxon>
        <taxon>Ecdysozoa</taxon>
        <taxon>Arthropoda</taxon>
        <taxon>Hexapoda</taxon>
        <taxon>Insecta</taxon>
        <taxon>Pterygota</taxon>
        <taxon>Neoptera</taxon>
        <taxon>Endopterygota</taxon>
        <taxon>Diptera</taxon>
        <taxon>Brachycera</taxon>
        <taxon>Muscomorpha</taxon>
        <taxon>Ephydroidea</taxon>
        <taxon>Drosophilidae</taxon>
        <taxon>Drosophila</taxon>
    </lineage>
</organism>
<feature type="coiled-coil region" evidence="1">
    <location>
        <begin position="348"/>
        <end position="382"/>
    </location>
</feature>
<dbReference type="PANTHER" id="PTHR39944:SF1">
    <property type="entry name" value="CALDESMON-RELATED PROTEIN-RELATED"/>
    <property type="match status" value="1"/>
</dbReference>
<dbReference type="OrthoDB" id="331765at2759"/>
<dbReference type="Proteomes" id="UP000515160">
    <property type="component" value="Chromosome 3"/>
</dbReference>
<protein>
    <submittedName>
        <fullName evidence="3">Axoneme-associated protein mst101(2)-like</fullName>
    </submittedName>
</protein>
<keyword evidence="2" id="KW-1185">Reference proteome</keyword>
<reference evidence="3" key="1">
    <citation type="submission" date="2025-08" db="UniProtKB">
        <authorList>
            <consortium name="RefSeq"/>
        </authorList>
    </citation>
    <scope>IDENTIFICATION</scope>
    <source>
        <strain evidence="3">15112-1751.03</strain>
        <tissue evidence="3">Whole Adult</tissue>
    </source>
</reference>
<keyword evidence="1" id="KW-0175">Coiled coil</keyword>
<dbReference type="RefSeq" id="XP_034103845.1">
    <property type="nucleotide sequence ID" value="XM_034247954.2"/>
</dbReference>
<gene>
    <name evidence="3" type="primary">LOC117567763</name>
</gene>
<name>A0A6P8WYX8_DROAB</name>
<proteinExistence type="predicted"/>
<dbReference type="AlphaFoldDB" id="A0A6P8WYX8"/>
<evidence type="ECO:0000313" key="2">
    <source>
        <dbReference type="Proteomes" id="UP000515160"/>
    </source>
</evidence>
<sequence length="674" mass="79617">MILDKSCIAPAGHVQFLKNRRVLPVILSAKRFNDIVYRSTMGANRDKLAAAVEDERYLEYLKKGHDALSKHFTNVGAHSLDEEKQAKLDQELREAEIREKQIRLEDERTRKERIIRANRILEELKPGQRALHHALMESEMIYQRKYNEAVNREILQNAEDQQRRDEIECPETLVPASSLTEEELKAKEQAKAIVVRALFLKDIEERRQQKADEKEQEIYEGIVEREQYKCLHEQELKAAKKLAEKRREFCRNAYRESLKEKAAVAKFEKICNKIDDRVICVDNARRRHLDTRYNVAVNAMRNKIIQNRERQAVEVCRQQEASKQQNRKLHEEIVDRYDVEVEMDEARRQCQIEELSKQRRAYQRIEQRQAREKRQKEAEIRRYQIAGRLKNHETNKRFANIEQIRKDKATSELRSILFGQRDEFLEKQREEKMRMAECQANPYLQEDLNFTNDALKSAKKAREAGRPIYPIAKAVEVYRRKNQLDVEPEGRMVQRSKLRDYCWPGYHSKADLAYRQYEHNEECRQRQESDRNQIFANCIKITKMAAEEQPYKPCVPSCPVKCFQHRGMPPIDSNNSIDVCRQVCYEDHLPIRPCPGSMQIIKPCKMDSQAISNRNNDNYDESLAVNRPSSARISDIDTRDHPFIHVLSNDPHKAALRPSKTYCISRSDRARTWR</sequence>
<evidence type="ECO:0000313" key="3">
    <source>
        <dbReference type="RefSeq" id="XP_034103845.1"/>
    </source>
</evidence>
<dbReference type="GeneID" id="117567763"/>
<accession>A0A6P8WYX8</accession>
<evidence type="ECO:0000256" key="1">
    <source>
        <dbReference type="SAM" id="Coils"/>
    </source>
</evidence>